<feature type="region of interest" description="Disordered" evidence="1">
    <location>
        <begin position="275"/>
        <end position="341"/>
    </location>
</feature>
<protein>
    <recommendedName>
        <fullName evidence="5">Aminoglycoside phosphotransferase domain-containing protein</fullName>
    </recommendedName>
</protein>
<gene>
    <name evidence="3" type="ORF">J8380_02470</name>
</gene>
<keyword evidence="2" id="KW-0812">Transmembrane</keyword>
<reference evidence="3 4" key="1">
    <citation type="submission" date="2021-04" db="EMBL/GenBank/DDBJ databases">
        <title>Genomics, taxonomy and metabolism of representatives of sulfur bacteria of the genus Thiothrix: Thiothrix fructosivorans QT, Thiothrix unzii A1T and three new species, Thiothrix subterranea sp. nov., Thiothrix litoralis sp. nov. and 'Candidatus Thiothrix anitrata' sp. nov.</title>
        <authorList>
            <person name="Ravin N.V."/>
            <person name="Smolyakov D."/>
            <person name="Rudenko T.S."/>
            <person name="Mardanov A.V."/>
            <person name="Beletsky A.V."/>
            <person name="Markov N.D."/>
            <person name="Fomenkov A.I."/>
            <person name="Roberts R.J."/>
            <person name="Karnachuk O.V."/>
            <person name="Novikov A."/>
            <person name="Grabovich M.Y."/>
        </authorList>
    </citation>
    <scope>NUCLEOTIDE SEQUENCE [LARGE SCALE GENOMIC DNA]</scope>
    <source>
        <strain evidence="3 4">A52</strain>
    </source>
</reference>
<keyword evidence="4" id="KW-1185">Reference proteome</keyword>
<keyword evidence="2" id="KW-1133">Transmembrane helix</keyword>
<accession>A0ABX7X3K0</accession>
<sequence length="454" mass="49402">MKQTTTFGGCRVLNGRYALLECLVSSNIGQVYKGRDLQQMQSYGVESRILVHILPESCTTQPLDALFQQMLTAHQHLNVDSIMPPLAYGEADGERFMILQCPQAASVHPITDTSGHVTALPAQAKHTLKRLHKAGYVSKQLNPALLYLSITQQVHVLATALLPEIQAIPYRIPGLSLRQRRLNFLLSCLGLSVFTTVSAAAGSYLLHAEMDAAQANITTTVTDTQEEAAPAAPLQVAMINTEQAPKVYTDWSNSDRVTVAPVLMSALEVQPTPSVLSANPMRIPTSSTQKPTVQPAVLRPVPKAEKPQPKPDTKKDKAVKTEKSQLKSDTNKAQMTSPATTAPVAAALKTPSQDTNLETLAANAEQAIASDQLNKARQYIDAIRAQSHLHPYVKRLSNAIVGRYHSQVRNALQAGNADHAGDLLHTAKITIKEFNLTTANPAQELLEHQLAQFY</sequence>
<dbReference type="RefSeq" id="WP_210228031.1">
    <property type="nucleotide sequence ID" value="NZ_CP072800.1"/>
</dbReference>
<evidence type="ECO:0000256" key="1">
    <source>
        <dbReference type="SAM" id="MobiDB-lite"/>
    </source>
</evidence>
<feature type="compositionally biased region" description="Basic and acidic residues" evidence="1">
    <location>
        <begin position="302"/>
        <end position="330"/>
    </location>
</feature>
<evidence type="ECO:0000313" key="3">
    <source>
        <dbReference type="EMBL" id="QTR50469.1"/>
    </source>
</evidence>
<dbReference type="EMBL" id="CP072800">
    <property type="protein sequence ID" value="QTR50469.1"/>
    <property type="molecule type" value="Genomic_DNA"/>
</dbReference>
<evidence type="ECO:0008006" key="5">
    <source>
        <dbReference type="Google" id="ProtNLM"/>
    </source>
</evidence>
<organism evidence="3 4">
    <name type="scientific">Candidatus Thiothrix anitrata</name>
    <dbReference type="NCBI Taxonomy" id="2823902"/>
    <lineage>
        <taxon>Bacteria</taxon>
        <taxon>Pseudomonadati</taxon>
        <taxon>Pseudomonadota</taxon>
        <taxon>Gammaproteobacteria</taxon>
        <taxon>Thiotrichales</taxon>
        <taxon>Thiotrichaceae</taxon>
        <taxon>Thiothrix</taxon>
    </lineage>
</organism>
<keyword evidence="2" id="KW-0472">Membrane</keyword>
<name>A0ABX7X3K0_9GAMM</name>
<feature type="transmembrane region" description="Helical" evidence="2">
    <location>
        <begin position="184"/>
        <end position="206"/>
    </location>
</feature>
<evidence type="ECO:0000256" key="2">
    <source>
        <dbReference type="SAM" id="Phobius"/>
    </source>
</evidence>
<evidence type="ECO:0000313" key="4">
    <source>
        <dbReference type="Proteomes" id="UP000672027"/>
    </source>
</evidence>
<dbReference type="Proteomes" id="UP000672027">
    <property type="component" value="Chromosome"/>
</dbReference>
<proteinExistence type="predicted"/>